<dbReference type="InterPro" id="IPR058163">
    <property type="entry name" value="LysR-type_TF_proteobact-type"/>
</dbReference>
<dbReference type="Gene3D" id="3.40.190.10">
    <property type="entry name" value="Periplasmic binding protein-like II"/>
    <property type="match status" value="2"/>
</dbReference>
<dbReference type="GO" id="GO:0003700">
    <property type="term" value="F:DNA-binding transcription factor activity"/>
    <property type="evidence" value="ECO:0007669"/>
    <property type="project" value="InterPro"/>
</dbReference>
<evidence type="ECO:0000256" key="4">
    <source>
        <dbReference type="ARBA" id="ARBA00023163"/>
    </source>
</evidence>
<dbReference type="RefSeq" id="WP_004237633.1">
    <property type="nucleotide sequence ID" value="NZ_ABGYJJ040000001.1"/>
</dbReference>
<keyword evidence="4" id="KW-0804">Transcription</keyword>
<dbReference type="EMBL" id="PKLF01000008">
    <property type="protein sequence ID" value="MBE8612793.1"/>
    <property type="molecule type" value="Genomic_DNA"/>
</dbReference>
<dbReference type="Proteomes" id="UP000650477">
    <property type="component" value="Unassembled WGS sequence"/>
</dbReference>
<dbReference type="InterPro" id="IPR036390">
    <property type="entry name" value="WH_DNA-bd_sf"/>
</dbReference>
<dbReference type="SUPFAM" id="SSF53850">
    <property type="entry name" value="Periplasmic binding protein-like II"/>
    <property type="match status" value="1"/>
</dbReference>
<accession>A0A2C5TL47</accession>
<dbReference type="PANTHER" id="PTHR30537:SF20">
    <property type="entry name" value="TRANSCRIPTIONAL REGULATORY PROTEIN"/>
    <property type="match status" value="1"/>
</dbReference>
<dbReference type="PANTHER" id="PTHR30537">
    <property type="entry name" value="HTH-TYPE TRANSCRIPTIONAL REGULATOR"/>
    <property type="match status" value="1"/>
</dbReference>
<evidence type="ECO:0000256" key="2">
    <source>
        <dbReference type="ARBA" id="ARBA00023015"/>
    </source>
</evidence>
<evidence type="ECO:0000313" key="6">
    <source>
        <dbReference type="Proteomes" id="UP000650477"/>
    </source>
</evidence>
<dbReference type="InterPro" id="IPR005119">
    <property type="entry name" value="LysR_subst-bd"/>
</dbReference>
<protein>
    <submittedName>
        <fullName evidence="5">LysR family transcriptional regulator</fullName>
    </submittedName>
</protein>
<organism evidence="5 6">
    <name type="scientific">Morganella morganii</name>
    <name type="common">Proteus morganii</name>
    <dbReference type="NCBI Taxonomy" id="582"/>
    <lineage>
        <taxon>Bacteria</taxon>
        <taxon>Pseudomonadati</taxon>
        <taxon>Pseudomonadota</taxon>
        <taxon>Gammaproteobacteria</taxon>
        <taxon>Enterobacterales</taxon>
        <taxon>Morganellaceae</taxon>
        <taxon>Morganella</taxon>
    </lineage>
</organism>
<evidence type="ECO:0000313" key="5">
    <source>
        <dbReference type="EMBL" id="MBE8612793.1"/>
    </source>
</evidence>
<gene>
    <name evidence="5" type="ORF">CYG68_10225</name>
</gene>
<dbReference type="SUPFAM" id="SSF46785">
    <property type="entry name" value="Winged helix' DNA-binding domain"/>
    <property type="match status" value="1"/>
</dbReference>
<keyword evidence="2" id="KW-0805">Transcription regulation</keyword>
<comment type="similarity">
    <text evidence="1">Belongs to the LysR transcriptional regulatory family.</text>
</comment>
<comment type="caution">
    <text evidence="5">The sequence shown here is derived from an EMBL/GenBank/DDBJ whole genome shotgun (WGS) entry which is preliminary data.</text>
</comment>
<dbReference type="AlphaFoldDB" id="A0A2C5TL47"/>
<dbReference type="FunFam" id="1.10.10.10:FF:000001">
    <property type="entry name" value="LysR family transcriptional regulator"/>
    <property type="match status" value="1"/>
</dbReference>
<name>A0A2C5TL47_MORMO</name>
<proteinExistence type="inferred from homology"/>
<dbReference type="Pfam" id="PF00126">
    <property type="entry name" value="HTH_1"/>
    <property type="match status" value="1"/>
</dbReference>
<dbReference type="InterPro" id="IPR000847">
    <property type="entry name" value="LysR_HTH_N"/>
</dbReference>
<dbReference type="Pfam" id="PF03466">
    <property type="entry name" value="LysR_substrate"/>
    <property type="match status" value="1"/>
</dbReference>
<dbReference type="PROSITE" id="PS50931">
    <property type="entry name" value="HTH_LYSR"/>
    <property type="match status" value="1"/>
</dbReference>
<dbReference type="GeneID" id="93360481"/>
<keyword evidence="3" id="KW-0238">DNA-binding</keyword>
<dbReference type="Gene3D" id="1.10.10.10">
    <property type="entry name" value="Winged helix-like DNA-binding domain superfamily/Winged helix DNA-binding domain"/>
    <property type="match status" value="1"/>
</dbReference>
<evidence type="ECO:0000256" key="1">
    <source>
        <dbReference type="ARBA" id="ARBA00009437"/>
    </source>
</evidence>
<dbReference type="InterPro" id="IPR036388">
    <property type="entry name" value="WH-like_DNA-bd_sf"/>
</dbReference>
<dbReference type="GO" id="GO:0006351">
    <property type="term" value="P:DNA-templated transcription"/>
    <property type="evidence" value="ECO:0007669"/>
    <property type="project" value="TreeGrafter"/>
</dbReference>
<evidence type="ECO:0000256" key="3">
    <source>
        <dbReference type="ARBA" id="ARBA00023125"/>
    </source>
</evidence>
<sequence>MKITLEEMRAFIAVVDSGSVTAAAAQNGLTVSAISRALLRLEEKMNSTLLYRTTRRLKLSEEGALFLQKARDVVQLAQEAEDVLMNHKEIPSGTLRIDASTPVQLHVIAPLVTQFHERYPQIRLELTNYEGITNLLEKQTDIAFRFGPLADSSLHATLMGYTRQRILASPRYLQQHGEPKTPEDLAQHTLLGFITPESLNTWPLYNGNKKGLKITPSLAASSGEIICNLARSGAGIACISDFVTHEMRENGEFRQVLTSYTYENKLPINAVYYRSQALSPRQRCFIDFVLQHSQCFKRTG</sequence>
<reference evidence="5" key="1">
    <citation type="submission" date="2017-12" db="EMBL/GenBank/DDBJ databases">
        <title>Genome sequencing and analysis.</title>
        <authorList>
            <person name="Huang Y.-T."/>
        </authorList>
    </citation>
    <scope>NUCLEOTIDE SEQUENCE</scope>
    <source>
        <strain evidence="5">VGH116</strain>
    </source>
</reference>
<dbReference type="GO" id="GO:0043565">
    <property type="term" value="F:sequence-specific DNA binding"/>
    <property type="evidence" value="ECO:0007669"/>
    <property type="project" value="TreeGrafter"/>
</dbReference>